<dbReference type="GO" id="GO:0019369">
    <property type="term" value="P:arachidonate metabolic process"/>
    <property type="evidence" value="ECO:0007669"/>
    <property type="project" value="TreeGrafter"/>
</dbReference>
<evidence type="ECO:0000313" key="7">
    <source>
        <dbReference type="EMBL" id="KAF2675594.1"/>
    </source>
</evidence>
<organism evidence="7 8">
    <name type="scientific">Lentithecium fluviatile CBS 122367</name>
    <dbReference type="NCBI Taxonomy" id="1168545"/>
    <lineage>
        <taxon>Eukaryota</taxon>
        <taxon>Fungi</taxon>
        <taxon>Dikarya</taxon>
        <taxon>Ascomycota</taxon>
        <taxon>Pezizomycotina</taxon>
        <taxon>Dothideomycetes</taxon>
        <taxon>Pleosporomycetidae</taxon>
        <taxon>Pleosporales</taxon>
        <taxon>Massarineae</taxon>
        <taxon>Lentitheciaceae</taxon>
        <taxon>Lentithecium</taxon>
    </lineage>
</organism>
<evidence type="ECO:0000256" key="5">
    <source>
        <dbReference type="SAM" id="MobiDB-lite"/>
    </source>
</evidence>
<dbReference type="InterPro" id="IPR016035">
    <property type="entry name" value="Acyl_Trfase/lysoPLipase"/>
</dbReference>
<keyword evidence="3 4" id="KW-0443">Lipid metabolism</keyword>
<dbReference type="GO" id="GO:0046486">
    <property type="term" value="P:glycerolipid metabolic process"/>
    <property type="evidence" value="ECO:0007669"/>
    <property type="project" value="UniProtKB-ARBA"/>
</dbReference>
<dbReference type="SUPFAM" id="SSF52151">
    <property type="entry name" value="FabD/lysophospholipase-like"/>
    <property type="match status" value="1"/>
</dbReference>
<keyword evidence="2 4" id="KW-0442">Lipid degradation</keyword>
<dbReference type="InterPro" id="IPR002641">
    <property type="entry name" value="PNPLA_dom"/>
</dbReference>
<evidence type="ECO:0000256" key="4">
    <source>
        <dbReference type="PROSITE-ProRule" id="PRU01161"/>
    </source>
</evidence>
<feature type="short sequence motif" description="GXSXG" evidence="4">
    <location>
        <begin position="235"/>
        <end position="239"/>
    </location>
</feature>
<keyword evidence="8" id="KW-1185">Reference proteome</keyword>
<sequence length="586" mass="64758">MSDDLPSLPFHVENDRLMICAEGNIRPHNHVEESQFPYGLIPPQGYYPTFVQLFILDHQQSLLEQLPRELRNQVTLPPNLQQALPILAGITQPGMPHGEHGRPTGLGVTQTDSEAFAKESGHTATSPSEALVQEVDDTPSVLPNTRSYAVPLVEDRNAQPPKITAQDRRTSSVPDSRSGHPTFALRGRARILCFDAGGVRCLSSLLMLKYIMAGLCEELGQSDLRPCDVFDLIGGTSMGGIIAIMLGHFKMSVDEALHYSKKLFGSVFLRKKTGVRRTMAVLRGEGRYSSVSLSLNLDQLAEEMSGDKRQRFLAGDQSSCKTFVTLFSSNTQRIKVVRNYSLTEHQSTDLASVDIMRACVASPTYFDAVDMAGETYLDGSMGGSNPGAFALEEANALWDIDLDDIGAFVSLGTGIPKLHAFQSGSFGSSMSLVKTLVHIAQDSESEHERLLAAFKRSRNSAAYYRFNVSQGLADIAVDEYASTEPIFAFTQRYLDEGLTSSQMNECVQSLTSRHMSSWINSPEGNDWISRIPQIRRIMQGRERRIVERIEENSRQSNQLEVELVEARSMLDRLAVAQEEDGVATNL</sequence>
<name>A0A6G1IBK1_9PLEO</name>
<feature type="region of interest" description="Disordered" evidence="5">
    <location>
        <begin position="152"/>
        <end position="180"/>
    </location>
</feature>
<dbReference type="PANTHER" id="PTHR24185">
    <property type="entry name" value="CALCIUM-INDEPENDENT PHOSPHOLIPASE A2-GAMMA"/>
    <property type="match status" value="1"/>
</dbReference>
<feature type="domain" description="PNPLA" evidence="6">
    <location>
        <begin position="192"/>
        <end position="391"/>
    </location>
</feature>
<dbReference type="OrthoDB" id="6612291at2759"/>
<feature type="active site" description="Proton acceptor" evidence="4">
    <location>
        <position position="378"/>
    </location>
</feature>
<dbReference type="PROSITE" id="PS51635">
    <property type="entry name" value="PNPLA"/>
    <property type="match status" value="1"/>
</dbReference>
<dbReference type="Pfam" id="PF01734">
    <property type="entry name" value="Patatin"/>
    <property type="match status" value="1"/>
</dbReference>
<dbReference type="EMBL" id="MU005663">
    <property type="protein sequence ID" value="KAF2675594.1"/>
    <property type="molecule type" value="Genomic_DNA"/>
</dbReference>
<protein>
    <submittedName>
        <fullName evidence="7">FabD/lysophospholipase-like protein</fullName>
    </submittedName>
</protein>
<keyword evidence="1 4" id="KW-0378">Hydrolase</keyword>
<evidence type="ECO:0000259" key="6">
    <source>
        <dbReference type="PROSITE" id="PS51635"/>
    </source>
</evidence>
<feature type="active site" description="Nucleophile" evidence="4">
    <location>
        <position position="237"/>
    </location>
</feature>
<dbReference type="GO" id="GO:0016042">
    <property type="term" value="P:lipid catabolic process"/>
    <property type="evidence" value="ECO:0007669"/>
    <property type="project" value="UniProtKB-UniRule"/>
</dbReference>
<accession>A0A6G1IBK1</accession>
<dbReference type="PANTHER" id="PTHR24185:SF1">
    <property type="entry name" value="CALCIUM-INDEPENDENT PHOSPHOLIPASE A2-GAMMA"/>
    <property type="match status" value="1"/>
</dbReference>
<gene>
    <name evidence="7" type="ORF">K458DRAFT_212607</name>
</gene>
<proteinExistence type="predicted"/>
<evidence type="ECO:0000256" key="1">
    <source>
        <dbReference type="ARBA" id="ARBA00022801"/>
    </source>
</evidence>
<dbReference type="GO" id="GO:0047499">
    <property type="term" value="F:calcium-independent phospholipase A2 activity"/>
    <property type="evidence" value="ECO:0007669"/>
    <property type="project" value="TreeGrafter"/>
</dbReference>
<evidence type="ECO:0000256" key="3">
    <source>
        <dbReference type="ARBA" id="ARBA00023098"/>
    </source>
</evidence>
<evidence type="ECO:0000313" key="8">
    <source>
        <dbReference type="Proteomes" id="UP000799291"/>
    </source>
</evidence>
<evidence type="ECO:0000256" key="2">
    <source>
        <dbReference type="ARBA" id="ARBA00022963"/>
    </source>
</evidence>
<dbReference type="GO" id="GO:0016020">
    <property type="term" value="C:membrane"/>
    <property type="evidence" value="ECO:0007669"/>
    <property type="project" value="TreeGrafter"/>
</dbReference>
<dbReference type="AlphaFoldDB" id="A0A6G1IBK1"/>
<comment type="caution">
    <text evidence="4">Lacks conserved residue(s) required for the propagation of feature annotation.</text>
</comment>
<dbReference type="Proteomes" id="UP000799291">
    <property type="component" value="Unassembled WGS sequence"/>
</dbReference>
<reference evidence="7" key="1">
    <citation type="journal article" date="2020" name="Stud. Mycol.">
        <title>101 Dothideomycetes genomes: a test case for predicting lifestyles and emergence of pathogens.</title>
        <authorList>
            <person name="Haridas S."/>
            <person name="Albert R."/>
            <person name="Binder M."/>
            <person name="Bloem J."/>
            <person name="Labutti K."/>
            <person name="Salamov A."/>
            <person name="Andreopoulos B."/>
            <person name="Baker S."/>
            <person name="Barry K."/>
            <person name="Bills G."/>
            <person name="Bluhm B."/>
            <person name="Cannon C."/>
            <person name="Castanera R."/>
            <person name="Culley D."/>
            <person name="Daum C."/>
            <person name="Ezra D."/>
            <person name="Gonzalez J."/>
            <person name="Henrissat B."/>
            <person name="Kuo A."/>
            <person name="Liang C."/>
            <person name="Lipzen A."/>
            <person name="Lutzoni F."/>
            <person name="Magnuson J."/>
            <person name="Mondo S."/>
            <person name="Nolan M."/>
            <person name="Ohm R."/>
            <person name="Pangilinan J."/>
            <person name="Park H.-J."/>
            <person name="Ramirez L."/>
            <person name="Alfaro M."/>
            <person name="Sun H."/>
            <person name="Tritt A."/>
            <person name="Yoshinaga Y."/>
            <person name="Zwiers L.-H."/>
            <person name="Turgeon B."/>
            <person name="Goodwin S."/>
            <person name="Spatafora J."/>
            <person name="Crous P."/>
            <person name="Grigoriev I."/>
        </authorList>
    </citation>
    <scope>NUCLEOTIDE SEQUENCE</scope>
    <source>
        <strain evidence="7">CBS 122367</strain>
    </source>
</reference>
<dbReference type="Gene3D" id="3.40.1090.10">
    <property type="entry name" value="Cytosolic phospholipase A2 catalytic domain"/>
    <property type="match status" value="1"/>
</dbReference>